<feature type="compositionally biased region" description="Polar residues" evidence="7">
    <location>
        <begin position="470"/>
        <end position="504"/>
    </location>
</feature>
<comment type="caution">
    <text evidence="10">The sequence shown here is derived from an EMBL/GenBank/DDBJ whole genome shotgun (WGS) entry which is preliminary data.</text>
</comment>
<dbReference type="PANTHER" id="PTHR31683:SF67">
    <property type="entry name" value="PECTIN LYASE F-RELATED"/>
    <property type="match status" value="1"/>
</dbReference>
<evidence type="ECO:0000256" key="1">
    <source>
        <dbReference type="ARBA" id="ARBA00023157"/>
    </source>
</evidence>
<dbReference type="EC" id="4.2.2.10" evidence="6"/>
<proteinExistence type="predicted"/>
<dbReference type="InterPro" id="IPR045032">
    <property type="entry name" value="PEL"/>
</dbReference>
<evidence type="ECO:0000256" key="5">
    <source>
        <dbReference type="ARBA" id="ARBA00037631"/>
    </source>
</evidence>
<feature type="region of interest" description="Disordered" evidence="7">
    <location>
        <begin position="391"/>
        <end position="525"/>
    </location>
</feature>
<organism evidence="10 11">
    <name type="scientific">Phytophthora nicotianae P1976</name>
    <dbReference type="NCBI Taxonomy" id="1317066"/>
    <lineage>
        <taxon>Eukaryota</taxon>
        <taxon>Sar</taxon>
        <taxon>Stramenopiles</taxon>
        <taxon>Oomycota</taxon>
        <taxon>Peronosporomycetes</taxon>
        <taxon>Peronosporales</taxon>
        <taxon>Peronosporaceae</taxon>
        <taxon>Phytophthora</taxon>
    </lineage>
</organism>
<evidence type="ECO:0000256" key="2">
    <source>
        <dbReference type="ARBA" id="ARBA00023180"/>
    </source>
</evidence>
<sequence>MTTIRAYQVILLLIVALVLSTSLSIVQGLTFGEAPGFAVGTTGGGDATPDHPKTLEELIELLGDDQPRVVVLDKEFSFLGSEGNTTETGCRPKSNTACLAKNNGFKGQDVILFPGDTTLTHTGGCDQQVKVEITYDNANKQMMSVGSNKTLRGVGKKGVLKGKGLKLEGDNIIIQNIHITELNPQYIWGGDAFFMGGIDKRALKKIWIDHVKVSRVGRQMFVSGFDGVESITISNSDFDGRTDWSSSCDGRHYWGFILDGTTTRVSFLQNYVHSTSGRSPKIIGASSPNANVVAHIANNYWSDNSGHSFEPGKNAFVLAEGNFFEGTLQPMEADAEKASISVADDCSAALGRSCPGNTVEKSGKFESVNGARALETVKKYKEITGYKPGEATQLSESADNFGVGTLGDSPSQGEVNQTDGSQPEANTKQEDPAPGTSTTGSQSVEILINGSTGADAPNLNGQESAADGSSGKQGSNGESPSPANQGSNEGDSTQQTDGQGSVPQDSGPPETLPQKPKCTKISRRA</sequence>
<gene>
    <name evidence="10" type="ORF">F444_19592</name>
</gene>
<reference evidence="10 11" key="1">
    <citation type="submission" date="2013-11" db="EMBL/GenBank/DDBJ databases">
        <title>The Genome Sequence of Phytophthora parasitica P1976.</title>
        <authorList>
            <consortium name="The Broad Institute Genomics Platform"/>
            <person name="Russ C."/>
            <person name="Tyler B."/>
            <person name="Panabieres F."/>
            <person name="Shan W."/>
            <person name="Tripathy S."/>
            <person name="Grunwald N."/>
            <person name="Machado M."/>
            <person name="Johnson C.S."/>
            <person name="Walker B."/>
            <person name="Young S."/>
            <person name="Zeng Q."/>
            <person name="Gargeya S."/>
            <person name="Fitzgerald M."/>
            <person name="Haas B."/>
            <person name="Abouelleil A."/>
            <person name="Allen A.W."/>
            <person name="Alvarado L."/>
            <person name="Arachchi H.M."/>
            <person name="Berlin A.M."/>
            <person name="Chapman S.B."/>
            <person name="Gainer-Dewar J."/>
            <person name="Goldberg J."/>
            <person name="Griggs A."/>
            <person name="Gujja S."/>
            <person name="Hansen M."/>
            <person name="Howarth C."/>
            <person name="Imamovic A."/>
            <person name="Ireland A."/>
            <person name="Larimer J."/>
            <person name="McCowan C."/>
            <person name="Murphy C."/>
            <person name="Pearson M."/>
            <person name="Poon T.W."/>
            <person name="Priest M."/>
            <person name="Roberts A."/>
            <person name="Saif S."/>
            <person name="Shea T."/>
            <person name="Sisk P."/>
            <person name="Sykes S."/>
            <person name="Wortman J."/>
            <person name="Nusbaum C."/>
            <person name="Birren B."/>
        </authorList>
    </citation>
    <scope>NUCLEOTIDE SEQUENCE [LARGE SCALE GENOMIC DNA]</scope>
    <source>
        <strain evidence="10 11">P1976</strain>
    </source>
</reference>
<dbReference type="Pfam" id="PF00544">
    <property type="entry name" value="Pectate_lyase_4"/>
    <property type="match status" value="1"/>
</dbReference>
<protein>
    <recommendedName>
        <fullName evidence="6">pectin lyase</fullName>
        <ecNumber evidence="6">4.2.2.10</ecNumber>
    </recommendedName>
</protein>
<keyword evidence="3" id="KW-0456">Lyase</keyword>
<dbReference type="InterPro" id="IPR002022">
    <property type="entry name" value="Pec_lyase"/>
</dbReference>
<feature type="compositionally biased region" description="Polar residues" evidence="7">
    <location>
        <begin position="435"/>
        <end position="452"/>
    </location>
</feature>
<feature type="chain" id="PRO_5001752734" description="pectin lyase" evidence="8">
    <location>
        <begin position="29"/>
        <end position="525"/>
    </location>
</feature>
<evidence type="ECO:0000313" key="11">
    <source>
        <dbReference type="Proteomes" id="UP000028582"/>
    </source>
</evidence>
<dbReference type="SUPFAM" id="SSF51126">
    <property type="entry name" value="Pectin lyase-like"/>
    <property type="match status" value="1"/>
</dbReference>
<name>A0A080Z796_PHYNI</name>
<dbReference type="Proteomes" id="UP000028582">
    <property type="component" value="Unassembled WGS sequence"/>
</dbReference>
<feature type="domain" description="Pectate lyase" evidence="9">
    <location>
        <begin position="114"/>
        <end position="330"/>
    </location>
</feature>
<keyword evidence="8" id="KW-0732">Signal</keyword>
<evidence type="ECO:0000259" key="9">
    <source>
        <dbReference type="SMART" id="SM00656"/>
    </source>
</evidence>
<dbReference type="InterPro" id="IPR012334">
    <property type="entry name" value="Pectin_lyas_fold"/>
</dbReference>
<dbReference type="Gene3D" id="2.160.20.10">
    <property type="entry name" value="Single-stranded right-handed beta-helix, Pectin lyase-like"/>
    <property type="match status" value="1"/>
</dbReference>
<evidence type="ECO:0000256" key="4">
    <source>
        <dbReference type="ARBA" id="ARBA00036818"/>
    </source>
</evidence>
<keyword evidence="1" id="KW-1015">Disulfide bond</keyword>
<evidence type="ECO:0000256" key="6">
    <source>
        <dbReference type="ARBA" id="ARBA00039082"/>
    </source>
</evidence>
<evidence type="ECO:0000256" key="8">
    <source>
        <dbReference type="SAM" id="SignalP"/>
    </source>
</evidence>
<evidence type="ECO:0000313" key="10">
    <source>
        <dbReference type="EMBL" id="ETO62507.1"/>
    </source>
</evidence>
<dbReference type="GO" id="GO:0047490">
    <property type="term" value="F:pectin lyase activity"/>
    <property type="evidence" value="ECO:0007669"/>
    <property type="project" value="UniProtKB-EC"/>
</dbReference>
<comment type="catalytic activity">
    <reaction evidence="4">
        <text>Eliminative cleavage of (1-&gt;4)-alpha-D-galacturonan methyl ester to give oligosaccharides with 4-deoxy-6-O-methyl-alpha-D-galact-4-enuronosyl groups at their non-reducing ends.</text>
        <dbReference type="EC" id="4.2.2.10"/>
    </reaction>
</comment>
<evidence type="ECO:0000256" key="7">
    <source>
        <dbReference type="SAM" id="MobiDB-lite"/>
    </source>
</evidence>
<accession>A0A080Z796</accession>
<dbReference type="EMBL" id="ANJA01003581">
    <property type="protein sequence ID" value="ETO62507.1"/>
    <property type="molecule type" value="Genomic_DNA"/>
</dbReference>
<dbReference type="AlphaFoldDB" id="A0A080Z796"/>
<feature type="compositionally biased region" description="Polar residues" evidence="7">
    <location>
        <begin position="408"/>
        <end position="426"/>
    </location>
</feature>
<evidence type="ECO:0000256" key="3">
    <source>
        <dbReference type="ARBA" id="ARBA00023239"/>
    </source>
</evidence>
<keyword evidence="2" id="KW-0325">Glycoprotein</keyword>
<dbReference type="OrthoDB" id="1637350at2759"/>
<dbReference type="InterPro" id="IPR011050">
    <property type="entry name" value="Pectin_lyase_fold/virulence"/>
</dbReference>
<dbReference type="GO" id="GO:0030570">
    <property type="term" value="F:pectate lyase activity"/>
    <property type="evidence" value="ECO:0007669"/>
    <property type="project" value="InterPro"/>
</dbReference>
<feature type="signal peptide" evidence="8">
    <location>
        <begin position="1"/>
        <end position="28"/>
    </location>
</feature>
<comment type="function">
    <text evidence="5">Pectinolytic enzymes consist of four classes of enzymes: pectin lyase, polygalacturonase, pectin methylesterase and rhamnogalacturonase. Among pectinolytic enzymes, pectin lyase is the most important in depolymerization of pectin, since it cleaves internal glycosidic bonds of highly methylated pectins.</text>
</comment>
<dbReference type="PANTHER" id="PTHR31683">
    <property type="entry name" value="PECTATE LYASE 18-RELATED"/>
    <property type="match status" value="1"/>
</dbReference>
<dbReference type="SMART" id="SM00656">
    <property type="entry name" value="Amb_all"/>
    <property type="match status" value="1"/>
</dbReference>